<proteinExistence type="predicted"/>
<keyword evidence="3" id="KW-0804">Transcription</keyword>
<dbReference type="PROSITE" id="PS50949">
    <property type="entry name" value="HTH_GNTR"/>
    <property type="match status" value="1"/>
</dbReference>
<dbReference type="AlphaFoldDB" id="A0A095YI65"/>
<dbReference type="SMART" id="SM00345">
    <property type="entry name" value="HTH_GNTR"/>
    <property type="match status" value="1"/>
</dbReference>
<dbReference type="Pfam" id="PF00392">
    <property type="entry name" value="GntR"/>
    <property type="match status" value="1"/>
</dbReference>
<dbReference type="Gene3D" id="1.10.10.10">
    <property type="entry name" value="Winged helix-like DNA-binding domain superfamily/Winged helix DNA-binding domain"/>
    <property type="match status" value="1"/>
</dbReference>
<evidence type="ECO:0000256" key="3">
    <source>
        <dbReference type="ARBA" id="ARBA00023163"/>
    </source>
</evidence>
<evidence type="ECO:0000313" key="5">
    <source>
        <dbReference type="EMBL" id="KGF06217.1"/>
    </source>
</evidence>
<dbReference type="GO" id="GO:0003700">
    <property type="term" value="F:DNA-binding transcription factor activity"/>
    <property type="evidence" value="ECO:0007669"/>
    <property type="project" value="InterPro"/>
</dbReference>
<dbReference type="InterPro" id="IPR036388">
    <property type="entry name" value="WH-like_DNA-bd_sf"/>
</dbReference>
<dbReference type="OrthoDB" id="9801546at2"/>
<protein>
    <submittedName>
        <fullName evidence="5">GntR family transcriptional regulator</fullName>
    </submittedName>
</protein>
<evidence type="ECO:0000256" key="2">
    <source>
        <dbReference type="ARBA" id="ARBA00023125"/>
    </source>
</evidence>
<dbReference type="CDD" id="cd07377">
    <property type="entry name" value="WHTH_GntR"/>
    <property type="match status" value="1"/>
</dbReference>
<dbReference type="RefSeq" id="WP_037325891.1">
    <property type="nucleotide sequence ID" value="NZ_JRMW01000002.1"/>
</dbReference>
<gene>
    <name evidence="5" type="ORF">HMPREF1630_00130</name>
</gene>
<keyword evidence="2" id="KW-0238">DNA-binding</keyword>
<dbReference type="PRINTS" id="PR00035">
    <property type="entry name" value="HTHGNTR"/>
</dbReference>
<reference evidence="5 6" key="1">
    <citation type="submission" date="2014-07" db="EMBL/GenBank/DDBJ databases">
        <authorList>
            <person name="McCorrison J."/>
            <person name="Sanka R."/>
            <person name="Torralba M."/>
            <person name="Gillis M."/>
            <person name="Haft D.H."/>
            <person name="Methe B."/>
            <person name="Sutton G."/>
            <person name="Nelson K.E."/>
        </authorList>
    </citation>
    <scope>NUCLEOTIDE SEQUENCE [LARGE SCALE GENOMIC DNA]</scope>
    <source>
        <strain evidence="5 6">S7-1-13</strain>
    </source>
</reference>
<dbReference type="SUPFAM" id="SSF46785">
    <property type="entry name" value="Winged helix' DNA-binding domain"/>
    <property type="match status" value="1"/>
</dbReference>
<dbReference type="EMBL" id="JRMW01000002">
    <property type="protein sequence ID" value="KGF06217.1"/>
    <property type="molecule type" value="Genomic_DNA"/>
</dbReference>
<dbReference type="InterPro" id="IPR036390">
    <property type="entry name" value="WH_DNA-bd_sf"/>
</dbReference>
<dbReference type="eggNOG" id="COG1725">
    <property type="taxonomic scope" value="Bacteria"/>
</dbReference>
<dbReference type="PANTHER" id="PTHR38445:SF7">
    <property type="entry name" value="GNTR-FAMILY TRANSCRIPTIONAL REGULATOR"/>
    <property type="match status" value="1"/>
</dbReference>
<evidence type="ECO:0000313" key="6">
    <source>
        <dbReference type="Proteomes" id="UP000029579"/>
    </source>
</evidence>
<evidence type="ECO:0000259" key="4">
    <source>
        <dbReference type="PROSITE" id="PS50949"/>
    </source>
</evidence>
<sequence>MKIIIKNGSAVPIYEQIKNAIRDEVLKGNLKAGEKLPSVRNLARELSISILTVKKAYDELESEGFIESRQGLGTFVGKEDPNLRLEEKQKKLEEALLEALKISKDIGMEKNSLFELLEYLYEGDFND</sequence>
<keyword evidence="1" id="KW-0805">Transcription regulation</keyword>
<feature type="domain" description="HTH gntR-type" evidence="4">
    <location>
        <begin position="11"/>
        <end position="79"/>
    </location>
</feature>
<comment type="caution">
    <text evidence="5">The sequence shown here is derived from an EMBL/GenBank/DDBJ whole genome shotgun (WGS) entry which is preliminary data.</text>
</comment>
<dbReference type="GO" id="GO:0003677">
    <property type="term" value="F:DNA binding"/>
    <property type="evidence" value="ECO:0007669"/>
    <property type="project" value="UniProtKB-KW"/>
</dbReference>
<name>A0A095YI65_9FIRM</name>
<accession>A0A095YI65</accession>
<evidence type="ECO:0000256" key="1">
    <source>
        <dbReference type="ARBA" id="ARBA00023015"/>
    </source>
</evidence>
<dbReference type="Proteomes" id="UP000029579">
    <property type="component" value="Unassembled WGS sequence"/>
</dbReference>
<organism evidence="5 6">
    <name type="scientific">Anaerococcus lactolyticus S7-1-13</name>
    <dbReference type="NCBI Taxonomy" id="1284686"/>
    <lineage>
        <taxon>Bacteria</taxon>
        <taxon>Bacillati</taxon>
        <taxon>Bacillota</taxon>
        <taxon>Tissierellia</taxon>
        <taxon>Tissierellales</taxon>
        <taxon>Peptoniphilaceae</taxon>
        <taxon>Anaerococcus</taxon>
    </lineage>
</organism>
<dbReference type="InterPro" id="IPR000524">
    <property type="entry name" value="Tscrpt_reg_HTH_GntR"/>
</dbReference>
<dbReference type="PANTHER" id="PTHR38445">
    <property type="entry name" value="HTH-TYPE TRANSCRIPTIONAL REPRESSOR YTRA"/>
    <property type="match status" value="1"/>
</dbReference>